<dbReference type="GO" id="GO:0005634">
    <property type="term" value="C:nucleus"/>
    <property type="evidence" value="ECO:0007669"/>
    <property type="project" value="TreeGrafter"/>
</dbReference>
<gene>
    <name evidence="3" type="ORF">NEOLEDRAFT_1125983</name>
</gene>
<dbReference type="PANTHER" id="PTHR46018:SF2">
    <property type="entry name" value="ZINC PHOSPHODIESTERASE ELAC PROTEIN 1"/>
    <property type="match status" value="1"/>
</dbReference>
<feature type="compositionally biased region" description="Acidic residues" evidence="1">
    <location>
        <begin position="175"/>
        <end position="200"/>
    </location>
</feature>
<dbReference type="Pfam" id="PF00753">
    <property type="entry name" value="Lactamase_B"/>
    <property type="match status" value="1"/>
</dbReference>
<feature type="domain" description="Metallo-beta-lactamase" evidence="2">
    <location>
        <begin position="23"/>
        <end position="88"/>
    </location>
</feature>
<evidence type="ECO:0000313" key="4">
    <source>
        <dbReference type="Proteomes" id="UP000076761"/>
    </source>
</evidence>
<dbReference type="Proteomes" id="UP000076761">
    <property type="component" value="Unassembled WGS sequence"/>
</dbReference>
<dbReference type="GO" id="GO:0042781">
    <property type="term" value="F:3'-tRNA processing endoribonuclease activity"/>
    <property type="evidence" value="ECO:0007669"/>
    <property type="project" value="TreeGrafter"/>
</dbReference>
<dbReference type="InParanoid" id="A0A165VZI6"/>
<dbReference type="Gene3D" id="3.60.15.10">
    <property type="entry name" value="Ribonuclease Z/Hydroxyacylglutathione hydrolase-like"/>
    <property type="match status" value="1"/>
</dbReference>
<dbReference type="SUPFAM" id="SSF56281">
    <property type="entry name" value="Metallo-hydrolase/oxidoreductase"/>
    <property type="match status" value="1"/>
</dbReference>
<keyword evidence="4" id="KW-1185">Reference proteome</keyword>
<evidence type="ECO:0000313" key="3">
    <source>
        <dbReference type="EMBL" id="KZT30434.1"/>
    </source>
</evidence>
<name>A0A165VZI6_9AGAM</name>
<dbReference type="InterPro" id="IPR036866">
    <property type="entry name" value="RibonucZ/Hydroxyglut_hydro"/>
</dbReference>
<dbReference type="PANTHER" id="PTHR46018">
    <property type="entry name" value="ZINC PHOSPHODIESTERASE ELAC PROTEIN 1"/>
    <property type="match status" value="1"/>
</dbReference>
<organism evidence="3 4">
    <name type="scientific">Neolentinus lepideus HHB14362 ss-1</name>
    <dbReference type="NCBI Taxonomy" id="1314782"/>
    <lineage>
        <taxon>Eukaryota</taxon>
        <taxon>Fungi</taxon>
        <taxon>Dikarya</taxon>
        <taxon>Basidiomycota</taxon>
        <taxon>Agaricomycotina</taxon>
        <taxon>Agaricomycetes</taxon>
        <taxon>Gloeophyllales</taxon>
        <taxon>Gloeophyllaceae</taxon>
        <taxon>Neolentinus</taxon>
    </lineage>
</organism>
<dbReference type="STRING" id="1314782.A0A165VZI6"/>
<dbReference type="AlphaFoldDB" id="A0A165VZI6"/>
<feature type="region of interest" description="Disordered" evidence="1">
    <location>
        <begin position="174"/>
        <end position="200"/>
    </location>
</feature>
<protein>
    <recommendedName>
        <fullName evidence="2">Metallo-beta-lactamase domain-containing protein</fullName>
    </recommendedName>
</protein>
<accession>A0A165VZI6</accession>
<dbReference type="OrthoDB" id="527344at2759"/>
<dbReference type="InterPro" id="IPR001279">
    <property type="entry name" value="Metallo-B-lactamas"/>
</dbReference>
<evidence type="ECO:0000259" key="2">
    <source>
        <dbReference type="Pfam" id="PF00753"/>
    </source>
</evidence>
<dbReference type="EMBL" id="KV425551">
    <property type="protein sequence ID" value="KZT30434.1"/>
    <property type="molecule type" value="Genomic_DNA"/>
</dbReference>
<sequence>MSQYINVTFLGTSSGGGPSESRNCSSLVIDMLGDGSLWMVDCAEGTVRQFAFQPRGAQGQMYLRSSRVTNVFITHMHADHTMGLITLIRNVLRAPPTTSDMQFAAPREPKRIDVYGPKGIRQFVRTIISCTHSRAHPEDFFVVHELLMRKDWTGEHAPSDVEPMHEDTLGIDGEAAMDDDGFSGEEDDSDEMDAVENEGDDLWEEPSVPAAEGLHSNELPGSDIKADKRHFWRSLLTVGAGGGEVIVDAGPILHRDPCLGYIFTALPSTDPHPSAPLYNPRKLVVLGDTSNPAHLIPLCAHPSPSLLVHEATDAFIPTSVDPQSKRGKELVLEKCMERGHSTPEMAGAFAKVIGAKRLVLNHLGARCVRSGTSYLGRC</sequence>
<proteinExistence type="predicted"/>
<evidence type="ECO:0000256" key="1">
    <source>
        <dbReference type="SAM" id="MobiDB-lite"/>
    </source>
</evidence>
<reference evidence="3 4" key="1">
    <citation type="journal article" date="2016" name="Mol. Biol. Evol.">
        <title>Comparative Genomics of Early-Diverging Mushroom-Forming Fungi Provides Insights into the Origins of Lignocellulose Decay Capabilities.</title>
        <authorList>
            <person name="Nagy L.G."/>
            <person name="Riley R."/>
            <person name="Tritt A."/>
            <person name="Adam C."/>
            <person name="Daum C."/>
            <person name="Floudas D."/>
            <person name="Sun H."/>
            <person name="Yadav J.S."/>
            <person name="Pangilinan J."/>
            <person name="Larsson K.H."/>
            <person name="Matsuura K."/>
            <person name="Barry K."/>
            <person name="Labutti K."/>
            <person name="Kuo R."/>
            <person name="Ohm R.A."/>
            <person name="Bhattacharya S.S."/>
            <person name="Shirouzu T."/>
            <person name="Yoshinaga Y."/>
            <person name="Martin F.M."/>
            <person name="Grigoriev I.V."/>
            <person name="Hibbett D.S."/>
        </authorList>
    </citation>
    <scope>NUCLEOTIDE SEQUENCE [LARGE SCALE GENOMIC DNA]</scope>
    <source>
        <strain evidence="3 4">HHB14362 ss-1</strain>
    </source>
</reference>